<evidence type="ECO:0000256" key="1">
    <source>
        <dbReference type="SAM" id="MobiDB-lite"/>
    </source>
</evidence>
<sequence length="343" mass="36590">MVLGALSAALAREAAARDVGGVACTTPQPVRCEGEACATSNALADLGNATDAKTGRKFWLDYPCDLKPGEKVTFILNLHGAGSVGNWQRHYFPASDYVQKHRLVVATPTAATSVAMAPGGPAVRRWDGAADDAHLQNITDFVFDSFGRSNIRSMWLAGHSQGGFTSSRIICSDYFKGKVDGWLSLSGGRIGQAPFVAQFGPPKADGSPPDPRPRGAMPTGSAPTCDFSHIFAIGQYEIENLPETSPWAEKYGCGARIREKDIVDDKPGHVWDFARAGYKVWGTKARPGTAEAWTYPKCRDGRVVADVMRLDKGHTEGLEPKVTEALVRMIVAAPGGKAQAGGT</sequence>
<evidence type="ECO:0000313" key="2">
    <source>
        <dbReference type="EMBL" id="RAK62529.1"/>
    </source>
</evidence>
<keyword evidence="3" id="KW-1185">Reference proteome</keyword>
<dbReference type="SUPFAM" id="SSF53474">
    <property type="entry name" value="alpha/beta-Hydrolases"/>
    <property type="match status" value="1"/>
</dbReference>
<evidence type="ECO:0000313" key="3">
    <source>
        <dbReference type="Proteomes" id="UP000249524"/>
    </source>
</evidence>
<comment type="caution">
    <text evidence="2">The sequence shown here is derived from an EMBL/GenBank/DDBJ whole genome shotgun (WGS) entry which is preliminary data.</text>
</comment>
<dbReference type="Gene3D" id="3.40.50.1820">
    <property type="entry name" value="alpha/beta hydrolase"/>
    <property type="match status" value="1"/>
</dbReference>
<dbReference type="InterPro" id="IPR029058">
    <property type="entry name" value="AB_hydrolase_fold"/>
</dbReference>
<reference evidence="2 3" key="1">
    <citation type="submission" date="2018-05" db="EMBL/GenBank/DDBJ databases">
        <authorList>
            <person name="Lanie J.A."/>
            <person name="Ng W.-L."/>
            <person name="Kazmierczak K.M."/>
            <person name="Andrzejewski T.M."/>
            <person name="Davidsen T.M."/>
            <person name="Wayne K.J."/>
            <person name="Tettelin H."/>
            <person name="Glass J.I."/>
            <person name="Rusch D."/>
            <person name="Podicherti R."/>
            <person name="Tsui H.-C.T."/>
            <person name="Winkler M.E."/>
        </authorList>
    </citation>
    <scope>NUCLEOTIDE SEQUENCE [LARGE SCALE GENOMIC DNA]</scope>
    <source>
        <strain evidence="2 3">BUT-10</strain>
    </source>
</reference>
<gene>
    <name evidence="2" type="ORF">DJ019_19110</name>
</gene>
<dbReference type="EMBL" id="QFYS01000011">
    <property type="protein sequence ID" value="RAK62529.1"/>
    <property type="molecule type" value="Genomic_DNA"/>
</dbReference>
<organism evidence="2 3">
    <name type="scientific">Phenylobacterium kunshanense</name>
    <dbReference type="NCBI Taxonomy" id="1445034"/>
    <lineage>
        <taxon>Bacteria</taxon>
        <taxon>Pseudomonadati</taxon>
        <taxon>Pseudomonadota</taxon>
        <taxon>Alphaproteobacteria</taxon>
        <taxon>Caulobacterales</taxon>
        <taxon>Caulobacteraceae</taxon>
        <taxon>Phenylobacterium</taxon>
    </lineage>
</organism>
<protein>
    <recommendedName>
        <fullName evidence="4">Alpha/beta hydrolase</fullName>
    </recommendedName>
</protein>
<dbReference type="AlphaFoldDB" id="A0A328B6L9"/>
<feature type="region of interest" description="Disordered" evidence="1">
    <location>
        <begin position="198"/>
        <end position="219"/>
    </location>
</feature>
<dbReference type="Proteomes" id="UP000249524">
    <property type="component" value="Unassembled WGS sequence"/>
</dbReference>
<name>A0A328B6L9_9CAUL</name>
<accession>A0A328B6L9</accession>
<proteinExistence type="predicted"/>
<evidence type="ECO:0008006" key="4">
    <source>
        <dbReference type="Google" id="ProtNLM"/>
    </source>
</evidence>